<comment type="caution">
    <text evidence="1">The sequence shown here is derived from an EMBL/GenBank/DDBJ whole genome shotgun (WGS) entry which is preliminary data.</text>
</comment>
<organism evidence="1 2">
    <name type="scientific">Sulfuritortus calidifontis</name>
    <dbReference type="NCBI Taxonomy" id="1914471"/>
    <lineage>
        <taxon>Bacteria</taxon>
        <taxon>Pseudomonadati</taxon>
        <taxon>Pseudomonadota</taxon>
        <taxon>Betaproteobacteria</taxon>
        <taxon>Nitrosomonadales</taxon>
        <taxon>Thiobacillaceae</taxon>
        <taxon>Sulfuritortus</taxon>
    </lineage>
</organism>
<evidence type="ECO:0000313" key="2">
    <source>
        <dbReference type="Proteomes" id="UP000295135"/>
    </source>
</evidence>
<dbReference type="Proteomes" id="UP000295135">
    <property type="component" value="Unassembled WGS sequence"/>
</dbReference>
<dbReference type="AlphaFoldDB" id="A0A4R3JWN9"/>
<name>A0A4R3JWN9_9PROT</name>
<protein>
    <submittedName>
        <fullName evidence="1">Uncharacterized protein</fullName>
    </submittedName>
</protein>
<gene>
    <name evidence="1" type="ORF">EDC61_104155</name>
</gene>
<accession>A0A4R3JWN9</accession>
<dbReference type="EMBL" id="SLZY01000004">
    <property type="protein sequence ID" value="TCS72738.1"/>
    <property type="molecule type" value="Genomic_DNA"/>
</dbReference>
<proteinExistence type="predicted"/>
<evidence type="ECO:0000313" key="1">
    <source>
        <dbReference type="EMBL" id="TCS72738.1"/>
    </source>
</evidence>
<sequence length="93" mass="9901">MATVRQCSTCRIGPGGASWANASTNLDNYSSRCAHVRDNDAVQVGRCMYGELDPPAPCGTCQFGLGVNLMQGCPQNLNGACVNANFQTYARRP</sequence>
<dbReference type="RefSeq" id="WP_126462520.1">
    <property type="nucleotide sequence ID" value="NZ_AP018721.1"/>
</dbReference>
<keyword evidence="2" id="KW-1185">Reference proteome</keyword>
<reference evidence="1 2" key="1">
    <citation type="submission" date="2019-03" db="EMBL/GenBank/DDBJ databases">
        <title>Genomic Encyclopedia of Type Strains, Phase IV (KMG-IV): sequencing the most valuable type-strain genomes for metagenomic binning, comparative biology and taxonomic classification.</title>
        <authorList>
            <person name="Goeker M."/>
        </authorList>
    </citation>
    <scope>NUCLEOTIDE SEQUENCE [LARGE SCALE GENOMIC DNA]</scope>
    <source>
        <strain evidence="1 2">DSM 103923</strain>
    </source>
</reference>